<accession>A9WRM1</accession>
<gene>
    <name evidence="2" type="ordered locus">RSal33209_2578</name>
</gene>
<dbReference type="PANTHER" id="PTHR43591">
    <property type="entry name" value="METHYLTRANSFERASE"/>
    <property type="match status" value="1"/>
</dbReference>
<reference evidence="3" key="1">
    <citation type="journal article" date="2008" name="J. Bacteriol.">
        <title>Genome sequence of the fish pathogen Renibacterium salmoninarum suggests reductive evolution away from an environmental Arthrobacter ancestor.</title>
        <authorList>
            <person name="Wiens G.D."/>
            <person name="Rockey D.D."/>
            <person name="Wu Z."/>
            <person name="Chang J."/>
            <person name="Levy R."/>
            <person name="Crane S."/>
            <person name="Chen D.S."/>
            <person name="Capri G.R."/>
            <person name="Burnett J.R."/>
            <person name="Sudheesh P.S."/>
            <person name="Schipma M.J."/>
            <person name="Burd H."/>
            <person name="Bhattacharyya A."/>
            <person name="Rhodes L.D."/>
            <person name="Kaul R."/>
            <person name="Strom M.S."/>
        </authorList>
    </citation>
    <scope>NUCLEOTIDE SEQUENCE [LARGE SCALE GENOMIC DNA]</scope>
    <source>
        <strain evidence="3">ATCC 33209 / DSM 20767 / JCM 11484 / NBRC 15589 / NCIMB 2235</strain>
    </source>
</reference>
<evidence type="ECO:0000313" key="2">
    <source>
        <dbReference type="EMBL" id="ABY24303.1"/>
    </source>
</evidence>
<keyword evidence="2" id="KW-0808">Transferase</keyword>
<dbReference type="Pfam" id="PF13649">
    <property type="entry name" value="Methyltransf_25"/>
    <property type="match status" value="1"/>
</dbReference>
<feature type="domain" description="Methyltransferase" evidence="1">
    <location>
        <begin position="50"/>
        <end position="146"/>
    </location>
</feature>
<dbReference type="InterPro" id="IPR029063">
    <property type="entry name" value="SAM-dependent_MTases_sf"/>
</dbReference>
<dbReference type="Proteomes" id="UP000002007">
    <property type="component" value="Chromosome"/>
</dbReference>
<sequence length="277" mass="30074">MTSSAHSGHHDHNETWLLEILELDATLLGSYLADATAWLRWQVVSEPQLIVDVGTGLGGGSFALAEQFPTAKVTAFDRSELMLDRVRGAAIERGLSERVTPVSVDLDLAWPGLANLDLVWASSSLHEVARPARVFADIHAALKPGGLLAILELDSLPSFLPADVGLGKPGLESRVHAVLTNLGWNKQLAWEELIEQSGFELVERRGFVSAGQQDAAVARHYAETYLQRIRPTVQEHLAADDLVTLDALLAGTDPSALLQTADLTAKVSRTAWLARRR</sequence>
<dbReference type="STRING" id="288705.RSal33209_2578"/>
<dbReference type="EMBL" id="CP000910">
    <property type="protein sequence ID" value="ABY24303.1"/>
    <property type="molecule type" value="Genomic_DNA"/>
</dbReference>
<dbReference type="Gene3D" id="3.40.50.150">
    <property type="entry name" value="Vaccinia Virus protein VP39"/>
    <property type="match status" value="1"/>
</dbReference>
<proteinExistence type="predicted"/>
<dbReference type="HOGENOM" id="CLU_066439_1_0_11"/>
<dbReference type="GO" id="GO:0032259">
    <property type="term" value="P:methylation"/>
    <property type="evidence" value="ECO:0007669"/>
    <property type="project" value="UniProtKB-KW"/>
</dbReference>
<dbReference type="KEGG" id="rsa:RSal33209_2578"/>
<organism evidence="2 3">
    <name type="scientific">Renibacterium salmoninarum (strain ATCC 33209 / DSM 20767 / JCM 11484 / NBRC 15589 / NCIMB 2235)</name>
    <dbReference type="NCBI Taxonomy" id="288705"/>
    <lineage>
        <taxon>Bacteria</taxon>
        <taxon>Bacillati</taxon>
        <taxon>Actinomycetota</taxon>
        <taxon>Actinomycetes</taxon>
        <taxon>Micrococcales</taxon>
        <taxon>Micrococcaceae</taxon>
        <taxon>Renibacterium</taxon>
    </lineage>
</organism>
<protein>
    <submittedName>
        <fullName evidence="2">Methyltransferase</fullName>
        <ecNumber evidence="2">2.1.1.-</ecNumber>
    </submittedName>
</protein>
<dbReference type="GO" id="GO:0008168">
    <property type="term" value="F:methyltransferase activity"/>
    <property type="evidence" value="ECO:0007669"/>
    <property type="project" value="UniProtKB-KW"/>
</dbReference>
<dbReference type="SUPFAM" id="SSF53335">
    <property type="entry name" value="S-adenosyl-L-methionine-dependent methyltransferases"/>
    <property type="match status" value="1"/>
</dbReference>
<keyword evidence="3" id="KW-1185">Reference proteome</keyword>
<dbReference type="EC" id="2.1.1.-" evidence="2"/>
<dbReference type="PANTHER" id="PTHR43591:SF105">
    <property type="entry name" value="METHYLTRANSFERASE DOMAIN-CONTAINING PROTEIN-RELATED"/>
    <property type="match status" value="1"/>
</dbReference>
<evidence type="ECO:0000313" key="3">
    <source>
        <dbReference type="Proteomes" id="UP000002007"/>
    </source>
</evidence>
<dbReference type="AlphaFoldDB" id="A9WRM1"/>
<name>A9WRM1_RENSM</name>
<dbReference type="InterPro" id="IPR041698">
    <property type="entry name" value="Methyltransf_25"/>
</dbReference>
<dbReference type="eggNOG" id="COG2226">
    <property type="taxonomic scope" value="Bacteria"/>
</dbReference>
<evidence type="ECO:0000259" key="1">
    <source>
        <dbReference type="Pfam" id="PF13649"/>
    </source>
</evidence>
<dbReference type="CDD" id="cd02440">
    <property type="entry name" value="AdoMet_MTases"/>
    <property type="match status" value="1"/>
</dbReference>
<keyword evidence="2" id="KW-0489">Methyltransferase</keyword>